<dbReference type="Proteomes" id="UP000324222">
    <property type="component" value="Unassembled WGS sequence"/>
</dbReference>
<dbReference type="AlphaFoldDB" id="A0A5B7GKS4"/>
<evidence type="ECO:0000313" key="2">
    <source>
        <dbReference type="Proteomes" id="UP000324222"/>
    </source>
</evidence>
<gene>
    <name evidence="1" type="ORF">E2C01_051603</name>
</gene>
<sequence>MNICEEYDVTKQTVLDISKSKDKLVEYSVKYLMHHQVKVVKVQRGKIATMQGEASDADTASIT</sequence>
<name>A0A5B7GKS4_PORTR</name>
<evidence type="ECO:0000313" key="1">
    <source>
        <dbReference type="EMBL" id="MPC57618.1"/>
    </source>
</evidence>
<organism evidence="1 2">
    <name type="scientific">Portunus trituberculatus</name>
    <name type="common">Swimming crab</name>
    <name type="synonym">Neptunus trituberculatus</name>
    <dbReference type="NCBI Taxonomy" id="210409"/>
    <lineage>
        <taxon>Eukaryota</taxon>
        <taxon>Metazoa</taxon>
        <taxon>Ecdysozoa</taxon>
        <taxon>Arthropoda</taxon>
        <taxon>Crustacea</taxon>
        <taxon>Multicrustacea</taxon>
        <taxon>Malacostraca</taxon>
        <taxon>Eumalacostraca</taxon>
        <taxon>Eucarida</taxon>
        <taxon>Decapoda</taxon>
        <taxon>Pleocyemata</taxon>
        <taxon>Brachyura</taxon>
        <taxon>Eubrachyura</taxon>
        <taxon>Portunoidea</taxon>
        <taxon>Portunidae</taxon>
        <taxon>Portuninae</taxon>
        <taxon>Portunus</taxon>
    </lineage>
</organism>
<accession>A0A5B7GKS4</accession>
<reference evidence="1 2" key="1">
    <citation type="submission" date="2019-05" db="EMBL/GenBank/DDBJ databases">
        <title>Another draft genome of Portunus trituberculatus and its Hox gene families provides insights of decapod evolution.</title>
        <authorList>
            <person name="Jeong J.-H."/>
            <person name="Song I."/>
            <person name="Kim S."/>
            <person name="Choi T."/>
            <person name="Kim D."/>
            <person name="Ryu S."/>
            <person name="Kim W."/>
        </authorList>
    </citation>
    <scope>NUCLEOTIDE SEQUENCE [LARGE SCALE GENOMIC DNA]</scope>
    <source>
        <tissue evidence="1">Muscle</tissue>
    </source>
</reference>
<keyword evidence="2" id="KW-1185">Reference proteome</keyword>
<comment type="caution">
    <text evidence="1">The sequence shown here is derived from an EMBL/GenBank/DDBJ whole genome shotgun (WGS) entry which is preliminary data.</text>
</comment>
<dbReference type="EMBL" id="VSRR010014931">
    <property type="protein sequence ID" value="MPC57618.1"/>
    <property type="molecule type" value="Genomic_DNA"/>
</dbReference>
<protein>
    <submittedName>
        <fullName evidence="1">Uncharacterized protein</fullName>
    </submittedName>
</protein>
<proteinExistence type="predicted"/>